<sequence>MKRYVISALVAVTLAGCAVQERDTLGDELAQFRATRQIYARANLRCQQLVTEKYHGRLNGLTPVEGSGRQEIESVANNDRAACTVNYERKSAALWNEQSPEVHAFYAKRRAELRKEIVQVEAEAQR</sequence>
<dbReference type="EMBL" id="JADMNK010000002">
    <property type="protein sequence ID" value="MBZ0057526.1"/>
    <property type="molecule type" value="Genomic_DNA"/>
</dbReference>
<organism evidence="1 2">
    <name type="scientific">Leclercia barmai</name>
    <dbReference type="NCBI Taxonomy" id="2785629"/>
    <lineage>
        <taxon>Bacteria</taxon>
        <taxon>Pseudomonadati</taxon>
        <taxon>Pseudomonadota</taxon>
        <taxon>Gammaproteobacteria</taxon>
        <taxon>Enterobacterales</taxon>
        <taxon>Enterobacteriaceae</taxon>
        <taxon>Leclercia</taxon>
    </lineage>
</organism>
<reference evidence="1 2" key="1">
    <citation type="submission" date="2020-11" db="EMBL/GenBank/DDBJ databases">
        <title>Draft Genome of Enterobacter sp. strain EMC7.</title>
        <authorList>
            <person name="Barman P."/>
            <person name="Sinha S."/>
            <person name="Sen S."/>
            <person name="Chakraborty R."/>
        </authorList>
    </citation>
    <scope>NUCLEOTIDE SEQUENCE [LARGE SCALE GENOMIC DNA]</scope>
    <source>
        <strain evidence="1 2">EMC7</strain>
    </source>
</reference>
<comment type="caution">
    <text evidence="1">The sequence shown here is derived from an EMBL/GenBank/DDBJ whole genome shotgun (WGS) entry which is preliminary data.</text>
</comment>
<accession>A0ABS7RT86</accession>
<name>A0ABS7RT86_9ENTR</name>
<keyword evidence="2" id="KW-1185">Reference proteome</keyword>
<dbReference type="Proteomes" id="UP000706580">
    <property type="component" value="Unassembled WGS sequence"/>
</dbReference>
<evidence type="ECO:0008006" key="3">
    <source>
        <dbReference type="Google" id="ProtNLM"/>
    </source>
</evidence>
<dbReference type="RefSeq" id="WP_223074272.1">
    <property type="nucleotide sequence ID" value="NZ_JADMNK010000002.1"/>
</dbReference>
<evidence type="ECO:0000313" key="2">
    <source>
        <dbReference type="Proteomes" id="UP000706580"/>
    </source>
</evidence>
<proteinExistence type="predicted"/>
<protein>
    <recommendedName>
        <fullName evidence="3">Lipoprotein</fullName>
    </recommendedName>
</protein>
<evidence type="ECO:0000313" key="1">
    <source>
        <dbReference type="EMBL" id="MBZ0057526.1"/>
    </source>
</evidence>
<dbReference type="PROSITE" id="PS51257">
    <property type="entry name" value="PROKAR_LIPOPROTEIN"/>
    <property type="match status" value="1"/>
</dbReference>
<gene>
    <name evidence="1" type="ORF">ITX56_06770</name>
</gene>